<feature type="compositionally biased region" description="Basic and acidic residues" evidence="1">
    <location>
        <begin position="101"/>
        <end position="112"/>
    </location>
</feature>
<feature type="domain" description="Transposase TnpC homeodomain" evidence="4">
    <location>
        <begin position="41"/>
        <end position="110"/>
    </location>
</feature>
<organism evidence="6 7">
    <name type="scientific">Janthinobacterium lividum</name>
    <dbReference type="NCBI Taxonomy" id="29581"/>
    <lineage>
        <taxon>Bacteria</taxon>
        <taxon>Pseudomonadati</taxon>
        <taxon>Pseudomonadota</taxon>
        <taxon>Betaproteobacteria</taxon>
        <taxon>Burkholderiales</taxon>
        <taxon>Oxalobacteraceae</taxon>
        <taxon>Janthinobacterium</taxon>
    </lineage>
</organism>
<evidence type="ECO:0000259" key="4">
    <source>
        <dbReference type="Pfam" id="PF13007"/>
    </source>
</evidence>
<evidence type="ECO:0000259" key="2">
    <source>
        <dbReference type="Pfam" id="PF03050"/>
    </source>
</evidence>
<dbReference type="Proteomes" id="UP000092634">
    <property type="component" value="Unassembled WGS sequence"/>
</dbReference>
<dbReference type="PANTHER" id="PTHR33678">
    <property type="entry name" value="BLL1576 PROTEIN"/>
    <property type="match status" value="1"/>
</dbReference>
<dbReference type="EMBL" id="MAQB02000007">
    <property type="protein sequence ID" value="OFJ47194.1"/>
    <property type="molecule type" value="Genomic_DNA"/>
</dbReference>
<evidence type="ECO:0000313" key="6">
    <source>
        <dbReference type="EMBL" id="OFJ47194.1"/>
    </source>
</evidence>
<feature type="domain" description="Transposase IS66 zinc-finger binding" evidence="3">
    <location>
        <begin position="118"/>
        <end position="161"/>
    </location>
</feature>
<sequence>MLNPADLPNDIDALKGLLWAREVEVAGLKAQLNTRAAEIEHLKLQIAKLRRMQFGRKSEKLDHQIEQLELQLEDLQADDAEAEREMPAADQAPRKRAARKPLPEHLPRDEQRYLPPDEACPSCGGKLHQLGEDVAEQLEFVAASFRVIRHVRPKLACGCCDAIVQAPAPSRPIARGIAGPGLLAHVLVAKFADHLPLYRQSVIYAREGVELDRALLASWVGAASALLRPLVDAIRKHVLAGTKLHADDTPVPVLAPGNGKTKTGRLWTYVRDDRPAGDNTPPAVWFAYSPDRKGIHPQSHLAQFKGVLQADAYAGFNALYENGDIHEAACWAHARRKFHDLHAARPSPLTTEALRRIAELYRIETEIRGKPPDQRKSVRQTEACPLLDDLERWLRTSLEKLSRKWDTAAAILYALNLWPALTRYCDNGAIEIDNSAAERALRGIAIGRRNYLFAGADSGGERAAAIYSLIGTAKLNGVDPEAWLRHVLANIADHPVNRVDDFLPWNCAAQLPSA</sequence>
<feature type="region of interest" description="Disordered" evidence="1">
    <location>
        <begin position="80"/>
        <end position="115"/>
    </location>
</feature>
<dbReference type="Pfam" id="PF13817">
    <property type="entry name" value="DDE_Tnp_IS66_C"/>
    <property type="match status" value="1"/>
</dbReference>
<dbReference type="Pfam" id="PF13005">
    <property type="entry name" value="zf-IS66"/>
    <property type="match status" value="1"/>
</dbReference>
<feature type="domain" description="Transposase IS66 C-terminal" evidence="5">
    <location>
        <begin position="468"/>
        <end position="505"/>
    </location>
</feature>
<protein>
    <submittedName>
        <fullName evidence="6">IS66 family transposase</fullName>
    </submittedName>
</protein>
<dbReference type="InterPro" id="IPR024474">
    <property type="entry name" value="Znf_dom_IS66"/>
</dbReference>
<dbReference type="InterPro" id="IPR024463">
    <property type="entry name" value="Transposase_TnpC_homeodom"/>
</dbReference>
<accession>A0A1E8PN67</accession>
<evidence type="ECO:0000259" key="3">
    <source>
        <dbReference type="Pfam" id="PF13005"/>
    </source>
</evidence>
<name>A0A1E8PN67_9BURK</name>
<dbReference type="InterPro" id="IPR052344">
    <property type="entry name" value="Transposase-related"/>
</dbReference>
<dbReference type="InterPro" id="IPR004291">
    <property type="entry name" value="Transposase_IS66_central"/>
</dbReference>
<dbReference type="PANTHER" id="PTHR33678:SF1">
    <property type="entry name" value="BLL1576 PROTEIN"/>
    <property type="match status" value="1"/>
</dbReference>
<gene>
    <name evidence="6" type="ORF">BA896_023440</name>
</gene>
<evidence type="ECO:0000256" key="1">
    <source>
        <dbReference type="SAM" id="MobiDB-lite"/>
    </source>
</evidence>
<evidence type="ECO:0000259" key="5">
    <source>
        <dbReference type="Pfam" id="PF13817"/>
    </source>
</evidence>
<dbReference type="NCBIfam" id="NF033517">
    <property type="entry name" value="transpos_IS66"/>
    <property type="match status" value="1"/>
</dbReference>
<dbReference type="Pfam" id="PF03050">
    <property type="entry name" value="DDE_Tnp_IS66"/>
    <property type="match status" value="1"/>
</dbReference>
<proteinExistence type="predicted"/>
<dbReference type="InterPro" id="IPR039552">
    <property type="entry name" value="IS66_C"/>
</dbReference>
<dbReference type="Pfam" id="PF13007">
    <property type="entry name" value="LZ_Tnp_IS66"/>
    <property type="match status" value="1"/>
</dbReference>
<reference evidence="6 7" key="1">
    <citation type="submission" date="2016-10" db="EMBL/GenBank/DDBJ databases">
        <title>Updated version of Genome Assembly of Janthinobacterium lividum ERGS5:01.</title>
        <authorList>
            <person name="Kumar R."/>
            <person name="Acharya V."/>
            <person name="Singh D."/>
        </authorList>
    </citation>
    <scope>NUCLEOTIDE SEQUENCE [LARGE SCALE GENOMIC DNA]</scope>
    <source>
        <strain evidence="6 7">ERGS5:01</strain>
    </source>
</reference>
<comment type="caution">
    <text evidence="6">The sequence shown here is derived from an EMBL/GenBank/DDBJ whole genome shotgun (WGS) entry which is preliminary data.</text>
</comment>
<dbReference type="AlphaFoldDB" id="A0A1E8PN67"/>
<feature type="domain" description="Transposase IS66 central" evidence="2">
    <location>
        <begin position="175"/>
        <end position="461"/>
    </location>
</feature>
<evidence type="ECO:0000313" key="7">
    <source>
        <dbReference type="Proteomes" id="UP000092634"/>
    </source>
</evidence>